<gene>
    <name evidence="3" type="ORF">NLI96_g13309</name>
</gene>
<evidence type="ECO:0000313" key="4">
    <source>
        <dbReference type="Proteomes" id="UP001212997"/>
    </source>
</evidence>
<dbReference type="InterPro" id="IPR010127">
    <property type="entry name" value="Phasin_subfam-1"/>
</dbReference>
<evidence type="ECO:0000256" key="1">
    <source>
        <dbReference type="SAM" id="MobiDB-lite"/>
    </source>
</evidence>
<feature type="compositionally biased region" description="Basic and acidic residues" evidence="1">
    <location>
        <begin position="166"/>
        <end position="176"/>
    </location>
</feature>
<dbReference type="NCBIfam" id="TIGR01841">
    <property type="entry name" value="phasin"/>
    <property type="match status" value="1"/>
</dbReference>
<comment type="caution">
    <text evidence="3">The sequence shown here is derived from an EMBL/GenBank/DDBJ whole genome shotgun (WGS) entry which is preliminary data.</text>
</comment>
<evidence type="ECO:0000259" key="2">
    <source>
        <dbReference type="Pfam" id="PF09361"/>
    </source>
</evidence>
<sequence>MTVFAPVALTAYHKSGVAAWFAVANPALQGFEAVVELNAQAARAVLAEWEDNLKGVLGSTNPVEFFTQQLNASQQAVGKAASYGRHLVEIVSNTGRLDEGHARSHAPAGSEAVVTAMNSALSTASAAAETMRAVTAQVIETAQSGLEAVAASTQNGKPASPRANSARKELAARETA</sequence>
<keyword evidence="4" id="KW-1185">Reference proteome</keyword>
<dbReference type="Pfam" id="PF09361">
    <property type="entry name" value="Phasin_2"/>
    <property type="match status" value="1"/>
</dbReference>
<dbReference type="InterPro" id="IPR018968">
    <property type="entry name" value="Phasin"/>
</dbReference>
<accession>A0AAD5USZ7</accession>
<organism evidence="3 4">
    <name type="scientific">Meripilus lineatus</name>
    <dbReference type="NCBI Taxonomy" id="2056292"/>
    <lineage>
        <taxon>Eukaryota</taxon>
        <taxon>Fungi</taxon>
        <taxon>Dikarya</taxon>
        <taxon>Basidiomycota</taxon>
        <taxon>Agaricomycotina</taxon>
        <taxon>Agaricomycetes</taxon>
        <taxon>Polyporales</taxon>
        <taxon>Meripilaceae</taxon>
        <taxon>Meripilus</taxon>
    </lineage>
</organism>
<protein>
    <recommendedName>
        <fullName evidence="2">Phasin domain-containing protein</fullName>
    </recommendedName>
</protein>
<dbReference type="Proteomes" id="UP001212997">
    <property type="component" value="Unassembled WGS sequence"/>
</dbReference>
<evidence type="ECO:0000313" key="3">
    <source>
        <dbReference type="EMBL" id="KAJ3472608.1"/>
    </source>
</evidence>
<proteinExistence type="predicted"/>
<feature type="domain" description="Phasin" evidence="2">
    <location>
        <begin position="9"/>
        <end position="95"/>
    </location>
</feature>
<name>A0AAD5USZ7_9APHY</name>
<reference evidence="3" key="1">
    <citation type="submission" date="2022-07" db="EMBL/GenBank/DDBJ databases">
        <title>Genome Sequence of Physisporinus lineatus.</title>
        <authorList>
            <person name="Buettner E."/>
        </authorList>
    </citation>
    <scope>NUCLEOTIDE SEQUENCE</scope>
    <source>
        <strain evidence="3">VT162</strain>
    </source>
</reference>
<dbReference type="AlphaFoldDB" id="A0AAD5USZ7"/>
<dbReference type="EMBL" id="JANAWD010001890">
    <property type="protein sequence ID" value="KAJ3472608.1"/>
    <property type="molecule type" value="Genomic_DNA"/>
</dbReference>
<feature type="region of interest" description="Disordered" evidence="1">
    <location>
        <begin position="150"/>
        <end position="176"/>
    </location>
</feature>